<dbReference type="AlphaFoldDB" id="A0A7J5BF34"/>
<comment type="caution">
    <text evidence="10">The sequence shown here is derived from an EMBL/GenBank/DDBJ whole genome shotgun (WGS) entry which is preliminary data.</text>
</comment>
<organism evidence="10 11">
    <name type="scientific">Gulosibacter chungangensis</name>
    <dbReference type="NCBI Taxonomy" id="979746"/>
    <lineage>
        <taxon>Bacteria</taxon>
        <taxon>Bacillati</taxon>
        <taxon>Actinomycetota</taxon>
        <taxon>Actinomycetes</taxon>
        <taxon>Micrococcales</taxon>
        <taxon>Microbacteriaceae</taxon>
        <taxon>Gulosibacter</taxon>
    </lineage>
</organism>
<feature type="transmembrane region" description="Helical" evidence="8">
    <location>
        <begin position="47"/>
        <end position="71"/>
    </location>
</feature>
<dbReference type="CDD" id="cd06261">
    <property type="entry name" value="TM_PBP2"/>
    <property type="match status" value="1"/>
</dbReference>
<dbReference type="InterPro" id="IPR043429">
    <property type="entry name" value="ArtM/GltK/GlnP/TcyL/YhdX-like"/>
</dbReference>
<comment type="subcellular location">
    <subcellularLocation>
        <location evidence="1 8">Cell membrane</location>
        <topology evidence="1 8">Multi-pass membrane protein</topology>
    </subcellularLocation>
</comment>
<keyword evidence="6 8" id="KW-1133">Transmembrane helix</keyword>
<evidence type="ECO:0000313" key="10">
    <source>
        <dbReference type="EMBL" id="KAB1644834.1"/>
    </source>
</evidence>
<dbReference type="NCBIfam" id="TIGR01726">
    <property type="entry name" value="HEQRo_perm_3TM"/>
    <property type="match status" value="1"/>
</dbReference>
<dbReference type="InterPro" id="IPR035906">
    <property type="entry name" value="MetI-like_sf"/>
</dbReference>
<keyword evidence="3" id="KW-1003">Cell membrane</keyword>
<feature type="domain" description="ABC transmembrane type-1" evidence="9">
    <location>
        <begin position="12"/>
        <end position="200"/>
    </location>
</feature>
<dbReference type="SUPFAM" id="SSF161098">
    <property type="entry name" value="MetI-like"/>
    <property type="match status" value="1"/>
</dbReference>
<keyword evidence="4 8" id="KW-0812">Transmembrane</keyword>
<keyword evidence="7 8" id="KW-0472">Membrane</keyword>
<dbReference type="OrthoDB" id="92598at2"/>
<feature type="transmembrane region" description="Helical" evidence="8">
    <location>
        <begin position="178"/>
        <end position="200"/>
    </location>
</feature>
<sequence>MNAFFAALPAALGTTLLVTVVSLAIGCLAAFPLMLARVSENAILSNFAKLIIEIIRGVPPVVWVFVIYFGIQIGAFRFAPLPTAIIAFSLITAAYIAEVYRGGFLSVKSGQFEAAAAIGLNKTRTFIDVISPQMIRVAIPGVVTYAVGLLKDTSIMSIIGVVDIVFVASRAMRSTGDAITPFLIAALLYMVISIPLGLLGRRLYTSMKKKVA</sequence>
<dbReference type="Proteomes" id="UP000433493">
    <property type="component" value="Unassembled WGS sequence"/>
</dbReference>
<dbReference type="EMBL" id="WBKB01000001">
    <property type="protein sequence ID" value="KAB1644834.1"/>
    <property type="molecule type" value="Genomic_DNA"/>
</dbReference>
<reference evidence="10 11" key="1">
    <citation type="submission" date="2019-09" db="EMBL/GenBank/DDBJ databases">
        <title>Phylogeny of genus Pseudoclavibacter and closely related genus.</title>
        <authorList>
            <person name="Li Y."/>
        </authorList>
    </citation>
    <scope>NUCLEOTIDE SEQUENCE [LARGE SCALE GENOMIC DNA]</scope>
    <source>
        <strain evidence="10 11">KCTC 13959</strain>
    </source>
</reference>
<dbReference type="InterPro" id="IPR000515">
    <property type="entry name" value="MetI-like"/>
</dbReference>
<dbReference type="PANTHER" id="PTHR30614:SF0">
    <property type="entry name" value="L-CYSTINE TRANSPORT SYSTEM PERMEASE PROTEIN TCYL"/>
    <property type="match status" value="1"/>
</dbReference>
<dbReference type="PANTHER" id="PTHR30614">
    <property type="entry name" value="MEMBRANE COMPONENT OF AMINO ACID ABC TRANSPORTER"/>
    <property type="match status" value="1"/>
</dbReference>
<evidence type="ECO:0000256" key="1">
    <source>
        <dbReference type="ARBA" id="ARBA00004651"/>
    </source>
</evidence>
<dbReference type="GO" id="GO:0006865">
    <property type="term" value="P:amino acid transport"/>
    <property type="evidence" value="ECO:0007669"/>
    <property type="project" value="UniProtKB-KW"/>
</dbReference>
<evidence type="ECO:0000256" key="5">
    <source>
        <dbReference type="ARBA" id="ARBA00022970"/>
    </source>
</evidence>
<dbReference type="GO" id="GO:0043190">
    <property type="term" value="C:ATP-binding cassette (ABC) transporter complex"/>
    <property type="evidence" value="ECO:0007669"/>
    <property type="project" value="InterPro"/>
</dbReference>
<dbReference type="PROSITE" id="PS50928">
    <property type="entry name" value="ABC_TM1"/>
    <property type="match status" value="1"/>
</dbReference>
<evidence type="ECO:0000256" key="8">
    <source>
        <dbReference type="RuleBase" id="RU363032"/>
    </source>
</evidence>
<keyword evidence="5" id="KW-0029">Amino-acid transport</keyword>
<dbReference type="GO" id="GO:0022857">
    <property type="term" value="F:transmembrane transporter activity"/>
    <property type="evidence" value="ECO:0007669"/>
    <property type="project" value="InterPro"/>
</dbReference>
<accession>A0A7J5BF34</accession>
<evidence type="ECO:0000256" key="6">
    <source>
        <dbReference type="ARBA" id="ARBA00022989"/>
    </source>
</evidence>
<feature type="transmembrane region" description="Helical" evidence="8">
    <location>
        <begin position="155"/>
        <end position="172"/>
    </location>
</feature>
<dbReference type="InterPro" id="IPR010065">
    <property type="entry name" value="AA_ABC_transptr_permease_3TM"/>
</dbReference>
<evidence type="ECO:0000256" key="4">
    <source>
        <dbReference type="ARBA" id="ARBA00022692"/>
    </source>
</evidence>
<dbReference type="Gene3D" id="1.10.3720.10">
    <property type="entry name" value="MetI-like"/>
    <property type="match status" value="1"/>
</dbReference>
<evidence type="ECO:0000256" key="3">
    <source>
        <dbReference type="ARBA" id="ARBA00022475"/>
    </source>
</evidence>
<evidence type="ECO:0000256" key="2">
    <source>
        <dbReference type="ARBA" id="ARBA00022448"/>
    </source>
</evidence>
<dbReference type="Pfam" id="PF00528">
    <property type="entry name" value="BPD_transp_1"/>
    <property type="match status" value="1"/>
</dbReference>
<proteinExistence type="inferred from homology"/>
<keyword evidence="2 8" id="KW-0813">Transport</keyword>
<feature type="transmembrane region" description="Helical" evidence="8">
    <location>
        <begin position="78"/>
        <end position="97"/>
    </location>
</feature>
<dbReference type="RefSeq" id="WP_158050847.1">
    <property type="nucleotide sequence ID" value="NZ_WBKB01000001.1"/>
</dbReference>
<evidence type="ECO:0000259" key="9">
    <source>
        <dbReference type="PROSITE" id="PS50928"/>
    </source>
</evidence>
<gene>
    <name evidence="10" type="ORF">F8O05_00720</name>
</gene>
<keyword evidence="11" id="KW-1185">Reference proteome</keyword>
<comment type="similarity">
    <text evidence="8">Belongs to the binding-protein-dependent transport system permease family.</text>
</comment>
<name>A0A7J5BF34_9MICO</name>
<evidence type="ECO:0000313" key="11">
    <source>
        <dbReference type="Proteomes" id="UP000433493"/>
    </source>
</evidence>
<protein>
    <submittedName>
        <fullName evidence="10">Amino acid ABC transporter permease</fullName>
    </submittedName>
</protein>
<evidence type="ECO:0000256" key="7">
    <source>
        <dbReference type="ARBA" id="ARBA00023136"/>
    </source>
</evidence>